<evidence type="ECO:0000313" key="3">
    <source>
        <dbReference type="Proteomes" id="UP000308092"/>
    </source>
</evidence>
<dbReference type="VEuPathDB" id="FungiDB:EYZ11_003408"/>
<gene>
    <name evidence="2" type="ORF">EYZ11_003408</name>
</gene>
<name>A0A4S3JNS7_9EURO</name>
<comment type="caution">
    <text evidence="2">The sequence shown here is derived from an EMBL/GenBank/DDBJ whole genome shotgun (WGS) entry which is preliminary data.</text>
</comment>
<dbReference type="STRING" id="1220188.A0A4S3JNS7"/>
<accession>A0A4S3JNS7</accession>
<dbReference type="AlphaFoldDB" id="A0A4S3JNS7"/>
<feature type="signal peptide" evidence="1">
    <location>
        <begin position="1"/>
        <end position="19"/>
    </location>
</feature>
<proteinExistence type="predicted"/>
<reference evidence="2 3" key="1">
    <citation type="submission" date="2019-03" db="EMBL/GenBank/DDBJ databases">
        <title>The genome sequence of a newly discovered highly antifungal drug resistant Aspergillus species, Aspergillus tanneri NIH 1004.</title>
        <authorList>
            <person name="Mounaud S."/>
            <person name="Singh I."/>
            <person name="Joardar V."/>
            <person name="Pakala S."/>
            <person name="Pakala S."/>
            <person name="Venepally P."/>
            <person name="Hoover J."/>
            <person name="Nierman W."/>
            <person name="Chung J."/>
            <person name="Losada L."/>
        </authorList>
    </citation>
    <scope>NUCLEOTIDE SEQUENCE [LARGE SCALE GENOMIC DNA]</scope>
    <source>
        <strain evidence="2 3">NIH1004</strain>
    </source>
</reference>
<dbReference type="Proteomes" id="UP000308092">
    <property type="component" value="Unassembled WGS sequence"/>
</dbReference>
<keyword evidence="3" id="KW-1185">Reference proteome</keyword>
<protein>
    <submittedName>
        <fullName evidence="2">Uncharacterized protein</fullName>
    </submittedName>
</protein>
<evidence type="ECO:0000313" key="2">
    <source>
        <dbReference type="EMBL" id="THC97090.1"/>
    </source>
</evidence>
<evidence type="ECO:0000256" key="1">
    <source>
        <dbReference type="SAM" id="SignalP"/>
    </source>
</evidence>
<sequence>MSLPWDVVFSFALTAIVWGIEGYDEYTQAGAAPDWLYFNCSFSSSRSRSNNRYSTEPDAEGVSCELYLEALEIDIEHVRNQGQIGQNITLGSFSNAPGLDGALNSLHYTMDVDEGVPPASTLASIGTANLPAVESRSQRDRSPTFLRMLNPTSNTFSILRSLAVSDDIAPALLESIVRLFTAALIAHLPPTKTLHFDFYISESSAWSAIFPAHPNALRCHGNDFPIDALHTLFSNSIFGARDMLQKLYRVFGVVLDEPRFVSEVGVCLYITDYGASNELVPDYPESTDTVVKNASIGHVGSGGSTKGWWQMKTE</sequence>
<feature type="chain" id="PRO_5020225589" evidence="1">
    <location>
        <begin position="20"/>
        <end position="314"/>
    </location>
</feature>
<keyword evidence="1" id="KW-0732">Signal</keyword>
<organism evidence="2 3">
    <name type="scientific">Aspergillus tanneri</name>
    <dbReference type="NCBI Taxonomy" id="1220188"/>
    <lineage>
        <taxon>Eukaryota</taxon>
        <taxon>Fungi</taxon>
        <taxon>Dikarya</taxon>
        <taxon>Ascomycota</taxon>
        <taxon>Pezizomycotina</taxon>
        <taxon>Eurotiomycetes</taxon>
        <taxon>Eurotiomycetidae</taxon>
        <taxon>Eurotiales</taxon>
        <taxon>Aspergillaceae</taxon>
        <taxon>Aspergillus</taxon>
        <taxon>Aspergillus subgen. Circumdati</taxon>
    </lineage>
</organism>
<dbReference type="EMBL" id="SOSA01000087">
    <property type="protein sequence ID" value="THC97090.1"/>
    <property type="molecule type" value="Genomic_DNA"/>
</dbReference>